<dbReference type="AlphaFoldDB" id="A0AAE1ADV3"/>
<keyword evidence="2" id="KW-0732">Signal</keyword>
<name>A0AAE1ADV3_9GAST</name>
<evidence type="ECO:0000313" key="3">
    <source>
        <dbReference type="EMBL" id="KAK3786024.1"/>
    </source>
</evidence>
<dbReference type="EMBL" id="JAWDGP010002021">
    <property type="protein sequence ID" value="KAK3786024.1"/>
    <property type="molecule type" value="Genomic_DNA"/>
</dbReference>
<evidence type="ECO:0000256" key="1">
    <source>
        <dbReference type="SAM" id="MobiDB-lite"/>
    </source>
</evidence>
<feature type="signal peptide" evidence="2">
    <location>
        <begin position="1"/>
        <end position="18"/>
    </location>
</feature>
<gene>
    <name evidence="3" type="ORF">RRG08_023446</name>
</gene>
<comment type="caution">
    <text evidence="3">The sequence shown here is derived from an EMBL/GenBank/DDBJ whole genome shotgun (WGS) entry which is preliminary data.</text>
</comment>
<evidence type="ECO:0000313" key="4">
    <source>
        <dbReference type="Proteomes" id="UP001283361"/>
    </source>
</evidence>
<feature type="region of interest" description="Disordered" evidence="1">
    <location>
        <begin position="134"/>
        <end position="157"/>
    </location>
</feature>
<accession>A0AAE1ADV3</accession>
<keyword evidence="4" id="KW-1185">Reference proteome</keyword>
<evidence type="ECO:0000256" key="2">
    <source>
        <dbReference type="SAM" id="SignalP"/>
    </source>
</evidence>
<reference evidence="3" key="1">
    <citation type="journal article" date="2023" name="G3 (Bethesda)">
        <title>A reference genome for the long-term kleptoplast-retaining sea slug Elysia crispata morphotype clarki.</title>
        <authorList>
            <person name="Eastman K.E."/>
            <person name="Pendleton A.L."/>
            <person name="Shaikh M.A."/>
            <person name="Suttiyut T."/>
            <person name="Ogas R."/>
            <person name="Tomko P."/>
            <person name="Gavelis G."/>
            <person name="Widhalm J.R."/>
            <person name="Wisecaver J.H."/>
        </authorList>
    </citation>
    <scope>NUCLEOTIDE SEQUENCE</scope>
    <source>
        <strain evidence="3">ECLA1</strain>
    </source>
</reference>
<proteinExistence type="predicted"/>
<dbReference type="Proteomes" id="UP001283361">
    <property type="component" value="Unassembled WGS sequence"/>
</dbReference>
<sequence>MMSQIYFFVLAFVTVCRSQDITSLMFQAMEMDAPPLPPRMPSSLRQHLNPQGQQQLLNLHGQRLRQQERHLAEFMAAQRKSNMKQNPYSISYSNGVRSDTGEGNLINSPANAIRQPGVVSNSVNIKDNPYTVTVKNPYSTSRQETSNVSGIRKTVSSLPSDRRSAELRKTLQVYQKISLLPKKIKDAKIAGCKLPIDSTAASVLMFNTCQSQAAQLICQSEMMQCNTVGMTAMCCPVGMNNLAMDTISYVDKLEKYAAEIN</sequence>
<protein>
    <submittedName>
        <fullName evidence="3">Uncharacterized protein</fullName>
    </submittedName>
</protein>
<organism evidence="3 4">
    <name type="scientific">Elysia crispata</name>
    <name type="common">lettuce slug</name>
    <dbReference type="NCBI Taxonomy" id="231223"/>
    <lineage>
        <taxon>Eukaryota</taxon>
        <taxon>Metazoa</taxon>
        <taxon>Spiralia</taxon>
        <taxon>Lophotrochozoa</taxon>
        <taxon>Mollusca</taxon>
        <taxon>Gastropoda</taxon>
        <taxon>Heterobranchia</taxon>
        <taxon>Euthyneura</taxon>
        <taxon>Panpulmonata</taxon>
        <taxon>Sacoglossa</taxon>
        <taxon>Placobranchoidea</taxon>
        <taxon>Plakobranchidae</taxon>
        <taxon>Elysia</taxon>
    </lineage>
</organism>
<feature type="chain" id="PRO_5042113931" evidence="2">
    <location>
        <begin position="19"/>
        <end position="261"/>
    </location>
</feature>